<name>A0A2N5GFP2_9BACI</name>
<evidence type="ECO:0000256" key="1">
    <source>
        <dbReference type="SAM" id="Phobius"/>
    </source>
</evidence>
<comment type="caution">
    <text evidence="2">The sequence shown here is derived from an EMBL/GenBank/DDBJ whole genome shotgun (WGS) entry which is preliminary data.</text>
</comment>
<gene>
    <name evidence="2" type="ORF">CU635_22535</name>
    <name evidence="3" type="ORF">CVD25_23030</name>
</gene>
<protein>
    <submittedName>
        <fullName evidence="2">Uncharacterized protein</fullName>
    </submittedName>
</protein>
<evidence type="ECO:0000313" key="3">
    <source>
        <dbReference type="EMBL" id="PLR88122.1"/>
    </source>
</evidence>
<organism evidence="2 4">
    <name type="scientific">Bacillus canaveralius</name>
    <dbReference type="NCBI Taxonomy" id="1403243"/>
    <lineage>
        <taxon>Bacteria</taxon>
        <taxon>Bacillati</taxon>
        <taxon>Bacillota</taxon>
        <taxon>Bacilli</taxon>
        <taxon>Bacillales</taxon>
        <taxon>Bacillaceae</taxon>
        <taxon>Bacillus</taxon>
    </lineage>
</organism>
<proteinExistence type="predicted"/>
<reference evidence="3 5" key="2">
    <citation type="submission" date="2017-12" db="EMBL/GenBank/DDBJ databases">
        <title>Comparative Functional Genomics of Dry Heat Resistant strains isolated from the Viking Spacecraft.</title>
        <authorList>
            <person name="Seuylemezian A."/>
            <person name="Cooper K."/>
            <person name="Vaishampayan P."/>
        </authorList>
    </citation>
    <scope>NUCLEOTIDE SEQUENCE [LARGE SCALE GENOMIC DNA]</scope>
    <source>
        <strain evidence="3 5">ATCC 29669</strain>
    </source>
</reference>
<evidence type="ECO:0000313" key="4">
    <source>
        <dbReference type="Proteomes" id="UP000234951"/>
    </source>
</evidence>
<keyword evidence="1" id="KW-0472">Membrane</keyword>
<dbReference type="OrthoDB" id="2925699at2"/>
<dbReference type="AlphaFoldDB" id="A0A2N5GFP2"/>
<keyword evidence="5" id="KW-1185">Reference proteome</keyword>
<dbReference type="EMBL" id="PGVD01000111">
    <property type="protein sequence ID" value="PLR88122.1"/>
    <property type="molecule type" value="Genomic_DNA"/>
</dbReference>
<reference evidence="2 4" key="1">
    <citation type="submission" date="2017-11" db="EMBL/GenBank/DDBJ databases">
        <title>Comparitive Functional Genomics of Dry Heat Resistant strains isolated from the Viking Spacecraft.</title>
        <authorList>
            <person name="Seuylemezian A."/>
            <person name="Cooper K."/>
            <person name="Vaishampayan P."/>
        </authorList>
    </citation>
    <scope>NUCLEOTIDE SEQUENCE [LARGE SCALE GENOMIC DNA]</scope>
    <source>
        <strain evidence="2 4">M4.6</strain>
    </source>
</reference>
<keyword evidence="1" id="KW-1133">Transmembrane helix</keyword>
<dbReference type="Proteomes" id="UP000234951">
    <property type="component" value="Unassembled WGS sequence"/>
</dbReference>
<evidence type="ECO:0000313" key="5">
    <source>
        <dbReference type="Proteomes" id="UP000235114"/>
    </source>
</evidence>
<feature type="transmembrane region" description="Helical" evidence="1">
    <location>
        <begin position="15"/>
        <end position="34"/>
    </location>
</feature>
<dbReference type="Proteomes" id="UP000235114">
    <property type="component" value="Unassembled WGS sequence"/>
</dbReference>
<sequence length="101" mass="11855">MLSRTERYQLKPKSFFFKGLFIAIIVCIGLFAAFNHYAKSQIKIEAPEQQLGRKVVIQLPNGKELHTFEKLIIKKEEKMYYQGERNKIDVTGGNIVYENWE</sequence>
<keyword evidence="1" id="KW-0812">Transmembrane</keyword>
<accession>A0A2N5GFP2</accession>
<dbReference type="EMBL" id="PGVA01000090">
    <property type="protein sequence ID" value="PLR79562.1"/>
    <property type="molecule type" value="Genomic_DNA"/>
</dbReference>
<evidence type="ECO:0000313" key="2">
    <source>
        <dbReference type="EMBL" id="PLR79562.1"/>
    </source>
</evidence>